<sequence>MKKNDGPEFLRFFGPIVIALKEKGGSGTSAEITDRAIELLDISEEEQKIELPSGGTRVRNQVQFARAYLKEANVIGDSQRGVWTLTDIGLNIDPSKYDFRSLYKKAVKSFSDKNKQKKCDKKNITTLGDDEKLTCRNVLLQKLKSLSPDGFERLCQRLLRESGFDQVKVTGRSGDGGIDGIGILQVNPFVSFNVLFQCKKYSGSVTASQVRDFRGAMSGRADKGILITTGSFTVSSKSEARRDGVPPIELVDGEDLVKLFEDLELGLIPRKVYDIDEAFFEQYE</sequence>
<dbReference type="EMBL" id="FQXS01000002">
    <property type="protein sequence ID" value="SHH47767.1"/>
    <property type="molecule type" value="Genomic_DNA"/>
</dbReference>
<dbReference type="RefSeq" id="WP_073373413.1">
    <property type="nucleotide sequence ID" value="NZ_FQXS01000002.1"/>
</dbReference>
<dbReference type="InterPro" id="IPR025745">
    <property type="entry name" value="Mrr-like_N_dom"/>
</dbReference>
<reference evidence="3 4" key="1">
    <citation type="submission" date="2016-11" db="EMBL/GenBank/DDBJ databases">
        <authorList>
            <person name="Jaros S."/>
            <person name="Januszkiewicz K."/>
            <person name="Wedrychowicz H."/>
        </authorList>
    </citation>
    <scope>NUCLEOTIDE SEQUENCE [LARGE SCALE GENOMIC DNA]</scope>
    <source>
        <strain evidence="3 4">DSM 9705</strain>
    </source>
</reference>
<dbReference type="GO" id="GO:0003677">
    <property type="term" value="F:DNA binding"/>
    <property type="evidence" value="ECO:0007669"/>
    <property type="project" value="InterPro"/>
</dbReference>
<gene>
    <name evidence="3" type="ORF">SAMN02745124_00689</name>
</gene>
<evidence type="ECO:0000313" key="4">
    <source>
        <dbReference type="Proteomes" id="UP000184139"/>
    </source>
</evidence>
<dbReference type="Pfam" id="PF14338">
    <property type="entry name" value="Mrr_N"/>
    <property type="match status" value="1"/>
</dbReference>
<accession>A0A1M5TAG1</accession>
<dbReference type="InterPro" id="IPR007560">
    <property type="entry name" value="Restrct_endonuc_IV_Mrr"/>
</dbReference>
<evidence type="ECO:0000313" key="3">
    <source>
        <dbReference type="EMBL" id="SHH47767.1"/>
    </source>
</evidence>
<dbReference type="GO" id="GO:0015666">
    <property type="term" value="F:restriction endodeoxyribonuclease activity"/>
    <property type="evidence" value="ECO:0007669"/>
    <property type="project" value="TreeGrafter"/>
</dbReference>
<dbReference type="InterPro" id="IPR052906">
    <property type="entry name" value="Type_IV_Methyl-Rstrct_Enzyme"/>
</dbReference>
<dbReference type="PANTHER" id="PTHR30015">
    <property type="entry name" value="MRR RESTRICTION SYSTEM PROTEIN"/>
    <property type="match status" value="1"/>
</dbReference>
<dbReference type="AlphaFoldDB" id="A0A1M5TAG1"/>
<protein>
    <submittedName>
        <fullName evidence="3">Restriction system protein</fullName>
    </submittedName>
</protein>
<organism evidence="3 4">
    <name type="scientific">Desulfofustis glycolicus DSM 9705</name>
    <dbReference type="NCBI Taxonomy" id="1121409"/>
    <lineage>
        <taxon>Bacteria</taxon>
        <taxon>Pseudomonadati</taxon>
        <taxon>Thermodesulfobacteriota</taxon>
        <taxon>Desulfobulbia</taxon>
        <taxon>Desulfobulbales</taxon>
        <taxon>Desulfocapsaceae</taxon>
        <taxon>Desulfofustis</taxon>
    </lineage>
</organism>
<dbReference type="STRING" id="1121409.SAMN02745124_00689"/>
<feature type="domain" description="Restriction endonuclease type IV Mrr" evidence="1">
    <location>
        <begin position="143"/>
        <end position="259"/>
    </location>
</feature>
<dbReference type="Proteomes" id="UP000184139">
    <property type="component" value="Unassembled WGS sequence"/>
</dbReference>
<dbReference type="OrthoDB" id="9781481at2"/>
<evidence type="ECO:0000259" key="1">
    <source>
        <dbReference type="Pfam" id="PF04471"/>
    </source>
</evidence>
<dbReference type="InterPro" id="IPR011856">
    <property type="entry name" value="tRNA_endonuc-like_dom_sf"/>
</dbReference>
<dbReference type="PANTHER" id="PTHR30015:SF7">
    <property type="entry name" value="TYPE IV METHYL-DIRECTED RESTRICTION ENZYME ECOKMRR"/>
    <property type="match status" value="1"/>
</dbReference>
<dbReference type="Pfam" id="PF04471">
    <property type="entry name" value="Mrr_cat"/>
    <property type="match status" value="1"/>
</dbReference>
<keyword evidence="4" id="KW-1185">Reference proteome</keyword>
<dbReference type="GO" id="GO:0009307">
    <property type="term" value="P:DNA restriction-modification system"/>
    <property type="evidence" value="ECO:0007669"/>
    <property type="project" value="InterPro"/>
</dbReference>
<feature type="domain" description="Restriction system protein Mrr-like N-terminal" evidence="2">
    <location>
        <begin position="11"/>
        <end position="92"/>
    </location>
</feature>
<evidence type="ECO:0000259" key="2">
    <source>
        <dbReference type="Pfam" id="PF14338"/>
    </source>
</evidence>
<dbReference type="InterPro" id="IPR011335">
    <property type="entry name" value="Restrct_endonuc-II-like"/>
</dbReference>
<dbReference type="Gene3D" id="3.40.1350.10">
    <property type="match status" value="1"/>
</dbReference>
<proteinExistence type="predicted"/>
<name>A0A1M5TAG1_9BACT</name>
<dbReference type="SUPFAM" id="SSF52980">
    <property type="entry name" value="Restriction endonuclease-like"/>
    <property type="match status" value="1"/>
</dbReference>